<organism evidence="1 2">
    <name type="scientific">Sphaeroforma arctica JP610</name>
    <dbReference type="NCBI Taxonomy" id="667725"/>
    <lineage>
        <taxon>Eukaryota</taxon>
        <taxon>Ichthyosporea</taxon>
        <taxon>Ichthyophonida</taxon>
        <taxon>Sphaeroforma</taxon>
    </lineage>
</organism>
<reference evidence="1 2" key="1">
    <citation type="submission" date="2011-02" db="EMBL/GenBank/DDBJ databases">
        <title>The Genome Sequence of Sphaeroforma arctica JP610.</title>
        <authorList>
            <consortium name="The Broad Institute Genome Sequencing Platform"/>
            <person name="Russ C."/>
            <person name="Cuomo C."/>
            <person name="Young S.K."/>
            <person name="Zeng Q."/>
            <person name="Gargeya S."/>
            <person name="Alvarado L."/>
            <person name="Berlin A."/>
            <person name="Chapman S.B."/>
            <person name="Chen Z."/>
            <person name="Freedman E."/>
            <person name="Gellesch M."/>
            <person name="Goldberg J."/>
            <person name="Griggs A."/>
            <person name="Gujja S."/>
            <person name="Heilman E."/>
            <person name="Heiman D."/>
            <person name="Howarth C."/>
            <person name="Mehta T."/>
            <person name="Neiman D."/>
            <person name="Pearson M."/>
            <person name="Roberts A."/>
            <person name="Saif S."/>
            <person name="Shea T."/>
            <person name="Shenoy N."/>
            <person name="Sisk P."/>
            <person name="Stolte C."/>
            <person name="Sykes S."/>
            <person name="White J."/>
            <person name="Yandava C."/>
            <person name="Burger G."/>
            <person name="Gray M.W."/>
            <person name="Holland P.W.H."/>
            <person name="King N."/>
            <person name="Lang F.B.F."/>
            <person name="Roger A.J."/>
            <person name="Ruiz-Trillo I."/>
            <person name="Haas B."/>
            <person name="Nusbaum C."/>
            <person name="Birren B."/>
        </authorList>
    </citation>
    <scope>NUCLEOTIDE SEQUENCE [LARGE SCALE GENOMIC DNA]</scope>
    <source>
        <strain evidence="1 2">JP610</strain>
    </source>
</reference>
<name>A0A0L0F7B5_9EUKA</name>
<keyword evidence="2" id="KW-1185">Reference proteome</keyword>
<protein>
    <submittedName>
        <fullName evidence="1">Uncharacterized protein</fullName>
    </submittedName>
</protein>
<dbReference type="EMBL" id="KQ246747">
    <property type="protein sequence ID" value="KNC72617.1"/>
    <property type="molecule type" value="Genomic_DNA"/>
</dbReference>
<evidence type="ECO:0000313" key="2">
    <source>
        <dbReference type="Proteomes" id="UP000054560"/>
    </source>
</evidence>
<proteinExistence type="predicted"/>
<evidence type="ECO:0000313" key="1">
    <source>
        <dbReference type="EMBL" id="KNC72617.1"/>
    </source>
</evidence>
<dbReference type="RefSeq" id="XP_014146519.1">
    <property type="nucleotide sequence ID" value="XM_014291044.1"/>
</dbReference>
<accession>A0A0L0F7B5</accession>
<feature type="non-terminal residue" evidence="1">
    <location>
        <position position="190"/>
    </location>
</feature>
<gene>
    <name evidence="1" type="ORF">SARC_14823</name>
</gene>
<dbReference type="Proteomes" id="UP000054560">
    <property type="component" value="Unassembled WGS sequence"/>
</dbReference>
<sequence length="190" mass="21470">MSTLVNALVDHQIETGAKTFPAPACAIFERCAHASGLSRGECLIVLLKAIAIAFPDSSRLLFMAQYAVNKLCQQNIDLQVNKTELKGYVQMFATRLETMLERYTELRDKESLSATIKSYKAIVLFGRRLDLKLAFGVNEDDDCNRMVQNLIQRHFGRLSKDMKRTSKAPTIPVTHPSLTEHQENVYSVLY</sequence>
<dbReference type="AlphaFoldDB" id="A0A0L0F7B5"/>
<dbReference type="GeneID" id="25915327"/>